<feature type="transmembrane region" description="Helical" evidence="2">
    <location>
        <begin position="92"/>
        <end position="113"/>
    </location>
</feature>
<dbReference type="STRING" id="98403.A0A151GVU1"/>
<dbReference type="AlphaFoldDB" id="A0A151GVU1"/>
<accession>A0A151GVU1</accession>
<dbReference type="Proteomes" id="UP000076580">
    <property type="component" value="Chromosome 01"/>
</dbReference>
<keyword evidence="2" id="KW-0812">Transmembrane</keyword>
<evidence type="ECO:0000256" key="2">
    <source>
        <dbReference type="SAM" id="Phobius"/>
    </source>
</evidence>
<feature type="transmembrane region" description="Helical" evidence="2">
    <location>
        <begin position="193"/>
        <end position="212"/>
    </location>
</feature>
<evidence type="ECO:0008006" key="5">
    <source>
        <dbReference type="Google" id="ProtNLM"/>
    </source>
</evidence>
<proteinExistence type="predicted"/>
<organism evidence="3 4">
    <name type="scientific">Drechmeria coniospora</name>
    <name type="common">Nematophagous fungus</name>
    <name type="synonym">Meria coniospora</name>
    <dbReference type="NCBI Taxonomy" id="98403"/>
    <lineage>
        <taxon>Eukaryota</taxon>
        <taxon>Fungi</taxon>
        <taxon>Dikarya</taxon>
        <taxon>Ascomycota</taxon>
        <taxon>Pezizomycotina</taxon>
        <taxon>Sordariomycetes</taxon>
        <taxon>Hypocreomycetidae</taxon>
        <taxon>Hypocreales</taxon>
        <taxon>Ophiocordycipitaceae</taxon>
        <taxon>Drechmeria</taxon>
    </lineage>
</organism>
<gene>
    <name evidence="3" type="ORF">DCS_02331</name>
</gene>
<feature type="transmembrane region" description="Helical" evidence="2">
    <location>
        <begin position="52"/>
        <end position="71"/>
    </location>
</feature>
<evidence type="ECO:0000313" key="4">
    <source>
        <dbReference type="Proteomes" id="UP000076580"/>
    </source>
</evidence>
<feature type="region of interest" description="Disordered" evidence="1">
    <location>
        <begin position="241"/>
        <end position="275"/>
    </location>
</feature>
<sequence length="275" mass="30577">MINPGIVYMLVSGLELKLIRVEMSELRWPADSDSSVVHFHAEHLSLPLPPLVTIPVVVLPIGAFVNAYIYPNLLHHAHACTTKARCLSVGRLAPIVLQALQAVATAILAALLLEALLPSPALDRVLEREWRAMYDARDADRLRLVQDTYRCCGLRTIHDRAYPFEGTSCTVLYGRTVSCEAPWRSAMQATSTVDFAVVVVVALMQIVGLLIMRERTKWWTELRTKGWTQADYDAIAGQSLVGQGDEDEERGRGYGAVREPLPTPNMMERNSASRL</sequence>
<dbReference type="InParanoid" id="A0A151GVU1"/>
<keyword evidence="2" id="KW-1133">Transmembrane helix</keyword>
<reference evidence="3 4" key="1">
    <citation type="journal article" date="2016" name="Sci. Rep.">
        <title>Insights into Adaptations to a Near-Obligate Nematode Endoparasitic Lifestyle from the Finished Genome of Drechmeria coniospora.</title>
        <authorList>
            <person name="Zhang L."/>
            <person name="Zhou Z."/>
            <person name="Guo Q."/>
            <person name="Fokkens L."/>
            <person name="Miskei M."/>
            <person name="Pocsi I."/>
            <person name="Zhang W."/>
            <person name="Chen M."/>
            <person name="Wang L."/>
            <person name="Sun Y."/>
            <person name="Donzelli B.G."/>
            <person name="Gibson D.M."/>
            <person name="Nelson D.R."/>
            <person name="Luo J.G."/>
            <person name="Rep M."/>
            <person name="Liu H."/>
            <person name="Yang S."/>
            <person name="Wang J."/>
            <person name="Krasnoff S.B."/>
            <person name="Xu Y."/>
            <person name="Molnar I."/>
            <person name="Lin M."/>
        </authorList>
    </citation>
    <scope>NUCLEOTIDE SEQUENCE [LARGE SCALE GENOMIC DNA]</scope>
    <source>
        <strain evidence="3 4">ARSEF 6962</strain>
    </source>
</reference>
<comment type="caution">
    <text evidence="3">The sequence shown here is derived from an EMBL/GenBank/DDBJ whole genome shotgun (WGS) entry which is preliminary data.</text>
</comment>
<evidence type="ECO:0000313" key="3">
    <source>
        <dbReference type="EMBL" id="KYK61190.1"/>
    </source>
</evidence>
<dbReference type="EMBL" id="LAYC01000001">
    <property type="protein sequence ID" value="KYK61190.1"/>
    <property type="molecule type" value="Genomic_DNA"/>
</dbReference>
<dbReference type="GeneID" id="63714974"/>
<keyword evidence="2" id="KW-0472">Membrane</keyword>
<name>A0A151GVU1_DRECN</name>
<evidence type="ECO:0000256" key="1">
    <source>
        <dbReference type="SAM" id="MobiDB-lite"/>
    </source>
</evidence>
<dbReference type="RefSeq" id="XP_040660542.1">
    <property type="nucleotide sequence ID" value="XM_040799659.1"/>
</dbReference>
<keyword evidence="4" id="KW-1185">Reference proteome</keyword>
<protein>
    <recommendedName>
        <fullName evidence="5">Tetraspanin Tsp3</fullName>
    </recommendedName>
</protein>